<proteinExistence type="predicted"/>
<accession>A0A1L9PU56</accession>
<dbReference type="EMBL" id="KV878132">
    <property type="protein sequence ID" value="OJJ04966.1"/>
    <property type="molecule type" value="Genomic_DNA"/>
</dbReference>
<dbReference type="RefSeq" id="XP_040670728.1">
    <property type="nucleotide sequence ID" value="XM_040817824.1"/>
</dbReference>
<dbReference type="VEuPathDB" id="FungiDB:ASPVEDRAFT_86335"/>
<feature type="region of interest" description="Disordered" evidence="1">
    <location>
        <begin position="1"/>
        <end position="178"/>
    </location>
</feature>
<protein>
    <submittedName>
        <fullName evidence="2">Uncharacterized protein</fullName>
    </submittedName>
</protein>
<evidence type="ECO:0000313" key="3">
    <source>
        <dbReference type="Proteomes" id="UP000184073"/>
    </source>
</evidence>
<dbReference type="OrthoDB" id="5350396at2759"/>
<keyword evidence="3" id="KW-1185">Reference proteome</keyword>
<feature type="compositionally biased region" description="Basic and acidic residues" evidence="1">
    <location>
        <begin position="150"/>
        <end position="159"/>
    </location>
</feature>
<dbReference type="STRING" id="1036611.A0A1L9PU56"/>
<evidence type="ECO:0000313" key="2">
    <source>
        <dbReference type="EMBL" id="OJJ04966.1"/>
    </source>
</evidence>
<feature type="compositionally biased region" description="Polar residues" evidence="1">
    <location>
        <begin position="86"/>
        <end position="104"/>
    </location>
</feature>
<evidence type="ECO:0000256" key="1">
    <source>
        <dbReference type="SAM" id="MobiDB-lite"/>
    </source>
</evidence>
<dbReference type="AlphaFoldDB" id="A0A1L9PU56"/>
<sequence length="674" mass="74406">MPPPRKITNYFKRPAFASAVKETQSKSPGEDPAPQSSPQSSPLTELSSQQLPSDITAPDTPNGPSSQLNRSLLCATGDEAAHNEPAPQSSFQSAGTGTSFSSAQRIMRHGKEVVISSDGDESDSAGSLESPDDLLARFLAPKSPVTPKAHNGDDNETTRPTRKNPKHKSVVRAESAPRKYKNSLENLVRQAVSDNETEAGIAKLRASLNDESDRNTDSGPDKASVLNEGALASAIDDGNDDSMGLQRLLNAVRRTEALDLGKSWSFFDLQTPLPPGPEFPHGCVSPGTYLGVLREPDSRERAFYSGIIDFALSRELLPDELVKWIFHSIPSEPRDGLRHAYGRAMKRFPAERMKSLIRPDDIDTLFWQLNAKPEALALSQTVVPDAHPQNNTAESQAQHHIALISVLDVLRDAASLFAGDTRNRILSILLRLPLDASLTRNTVICSEIERTITAVLDAVTDGSADELATNICGIAYTTVKDAELRGRLLEHIAPANDWIATLRRRLAYIFLTGDPLVDAGSHDRTAEVKRIINILKDPRYNVKRYKRKDQPEYDYGELRAITTFLNIIIDSGWSEAQFPDKGAEDEFNSEVDVLADRIKKVFTAIEDSGASHLKRTLAKEALETLHYRVVYSVRTRPRPKKTFFGEYESQQKTQNILKFVKKKEVVILSDKPGS</sequence>
<dbReference type="GeneID" id="63733335"/>
<gene>
    <name evidence="2" type="ORF">ASPVEDRAFT_86335</name>
</gene>
<dbReference type="Proteomes" id="UP000184073">
    <property type="component" value="Unassembled WGS sequence"/>
</dbReference>
<name>A0A1L9PU56_ASPVE</name>
<reference evidence="3" key="1">
    <citation type="journal article" date="2017" name="Genome Biol.">
        <title>Comparative genomics reveals high biological diversity and specific adaptations in the industrially and medically important fungal genus Aspergillus.</title>
        <authorList>
            <person name="de Vries R.P."/>
            <person name="Riley R."/>
            <person name="Wiebenga A."/>
            <person name="Aguilar-Osorio G."/>
            <person name="Amillis S."/>
            <person name="Uchima C.A."/>
            <person name="Anderluh G."/>
            <person name="Asadollahi M."/>
            <person name="Askin M."/>
            <person name="Barry K."/>
            <person name="Battaglia E."/>
            <person name="Bayram O."/>
            <person name="Benocci T."/>
            <person name="Braus-Stromeyer S.A."/>
            <person name="Caldana C."/>
            <person name="Canovas D."/>
            <person name="Cerqueira G.C."/>
            <person name="Chen F."/>
            <person name="Chen W."/>
            <person name="Choi C."/>
            <person name="Clum A."/>
            <person name="Dos Santos R.A."/>
            <person name="Damasio A.R."/>
            <person name="Diallinas G."/>
            <person name="Emri T."/>
            <person name="Fekete E."/>
            <person name="Flipphi M."/>
            <person name="Freyberg S."/>
            <person name="Gallo A."/>
            <person name="Gournas C."/>
            <person name="Habgood R."/>
            <person name="Hainaut M."/>
            <person name="Harispe M.L."/>
            <person name="Henrissat B."/>
            <person name="Hilden K.S."/>
            <person name="Hope R."/>
            <person name="Hossain A."/>
            <person name="Karabika E."/>
            <person name="Karaffa L."/>
            <person name="Karanyi Z."/>
            <person name="Krasevec N."/>
            <person name="Kuo A."/>
            <person name="Kusch H."/>
            <person name="LaButti K."/>
            <person name="Lagendijk E.L."/>
            <person name="Lapidus A."/>
            <person name="Levasseur A."/>
            <person name="Lindquist E."/>
            <person name="Lipzen A."/>
            <person name="Logrieco A.F."/>
            <person name="MacCabe A."/>
            <person name="Maekelae M.R."/>
            <person name="Malavazi I."/>
            <person name="Melin P."/>
            <person name="Meyer V."/>
            <person name="Mielnichuk N."/>
            <person name="Miskei M."/>
            <person name="Molnar A.P."/>
            <person name="Mule G."/>
            <person name="Ngan C.Y."/>
            <person name="Orejas M."/>
            <person name="Orosz E."/>
            <person name="Ouedraogo J.P."/>
            <person name="Overkamp K.M."/>
            <person name="Park H.-S."/>
            <person name="Perrone G."/>
            <person name="Piumi F."/>
            <person name="Punt P.J."/>
            <person name="Ram A.F."/>
            <person name="Ramon A."/>
            <person name="Rauscher S."/>
            <person name="Record E."/>
            <person name="Riano-Pachon D.M."/>
            <person name="Robert V."/>
            <person name="Roehrig J."/>
            <person name="Ruller R."/>
            <person name="Salamov A."/>
            <person name="Salih N.S."/>
            <person name="Samson R.A."/>
            <person name="Sandor E."/>
            <person name="Sanguinetti M."/>
            <person name="Schuetze T."/>
            <person name="Sepcic K."/>
            <person name="Shelest E."/>
            <person name="Sherlock G."/>
            <person name="Sophianopoulou V."/>
            <person name="Squina F.M."/>
            <person name="Sun H."/>
            <person name="Susca A."/>
            <person name="Todd R.B."/>
            <person name="Tsang A."/>
            <person name="Unkles S.E."/>
            <person name="van de Wiele N."/>
            <person name="van Rossen-Uffink D."/>
            <person name="Oliveira J.V."/>
            <person name="Vesth T.C."/>
            <person name="Visser J."/>
            <person name="Yu J.-H."/>
            <person name="Zhou M."/>
            <person name="Andersen M.R."/>
            <person name="Archer D.B."/>
            <person name="Baker S.E."/>
            <person name="Benoit I."/>
            <person name="Brakhage A.A."/>
            <person name="Braus G.H."/>
            <person name="Fischer R."/>
            <person name="Frisvad J.C."/>
            <person name="Goldman G.H."/>
            <person name="Houbraken J."/>
            <person name="Oakley B."/>
            <person name="Pocsi I."/>
            <person name="Scazzocchio C."/>
            <person name="Seiboth B."/>
            <person name="vanKuyk P.A."/>
            <person name="Wortman J."/>
            <person name="Dyer P.S."/>
            <person name="Grigoriev I.V."/>
        </authorList>
    </citation>
    <scope>NUCLEOTIDE SEQUENCE [LARGE SCALE GENOMIC DNA]</scope>
    <source>
        <strain evidence="3">CBS 583.65</strain>
    </source>
</reference>
<organism evidence="2 3">
    <name type="scientific">Aspergillus versicolor CBS 583.65</name>
    <dbReference type="NCBI Taxonomy" id="1036611"/>
    <lineage>
        <taxon>Eukaryota</taxon>
        <taxon>Fungi</taxon>
        <taxon>Dikarya</taxon>
        <taxon>Ascomycota</taxon>
        <taxon>Pezizomycotina</taxon>
        <taxon>Eurotiomycetes</taxon>
        <taxon>Eurotiomycetidae</taxon>
        <taxon>Eurotiales</taxon>
        <taxon>Aspergillaceae</taxon>
        <taxon>Aspergillus</taxon>
        <taxon>Aspergillus subgen. Nidulantes</taxon>
    </lineage>
</organism>
<feature type="compositionally biased region" description="Basic residues" evidence="1">
    <location>
        <begin position="160"/>
        <end position="170"/>
    </location>
</feature>
<feature type="compositionally biased region" description="Low complexity" evidence="1">
    <location>
        <begin position="34"/>
        <end position="53"/>
    </location>
</feature>